<name>A0A6N8JA89_9BACT</name>
<dbReference type="AlphaFoldDB" id="A0A6N8JA89"/>
<sequence length="386" mass="43079">MRYSILPLLLILFCINLSAQSLDGTVKLKELAVPNAPVFILTDIAPTLTQTSNTPKEFVLGVAQSFQSSGNSFPQNYSTEFTPYWWVKPKSRDVYSFVGLKTMTDVRTGKSMVVGENIFSGLKFTSFSLAFLNKDMIPDSAATSQKIFALGLKTTVIKVHLRSYSEKMDKLLNKWHDAAQEELNDGIEAIAKEPDLVKKKQLLREFTNLRPKRTDDIVQEINDMINEKPIFSWDVAAAYATYGIGDSSWQTGRKGAWTTLASYIPLSKGETATKSYLAVNIAGRYLYDSYYKNELGIVEKANSVDFGGRAGLEFDRISFGCESLYRYYNGKSGSANRTVGYINYRISDNLYINGAFGKSFESTNKLVALFGINWGFGRESVGLPTN</sequence>
<dbReference type="OrthoDB" id="623250at2"/>
<evidence type="ECO:0000313" key="2">
    <source>
        <dbReference type="EMBL" id="MVT41012.1"/>
    </source>
</evidence>
<organism evidence="2 3">
    <name type="scientific">Chitinophaga oryziterrae</name>
    <dbReference type="NCBI Taxonomy" id="1031224"/>
    <lineage>
        <taxon>Bacteria</taxon>
        <taxon>Pseudomonadati</taxon>
        <taxon>Bacteroidota</taxon>
        <taxon>Chitinophagia</taxon>
        <taxon>Chitinophagales</taxon>
        <taxon>Chitinophagaceae</taxon>
        <taxon>Chitinophaga</taxon>
    </lineage>
</organism>
<accession>A0A6N8JA89</accession>
<keyword evidence="3" id="KW-1185">Reference proteome</keyword>
<feature type="chain" id="PRO_5027003448" description="DUF3078 domain-containing protein" evidence="1">
    <location>
        <begin position="20"/>
        <end position="386"/>
    </location>
</feature>
<dbReference type="RefSeq" id="WP_157299633.1">
    <property type="nucleotide sequence ID" value="NZ_BAAAZB010000010.1"/>
</dbReference>
<evidence type="ECO:0000256" key="1">
    <source>
        <dbReference type="SAM" id="SignalP"/>
    </source>
</evidence>
<feature type="signal peptide" evidence="1">
    <location>
        <begin position="1"/>
        <end position="19"/>
    </location>
</feature>
<proteinExistence type="predicted"/>
<protein>
    <recommendedName>
        <fullName evidence="4">DUF3078 domain-containing protein</fullName>
    </recommendedName>
</protein>
<gene>
    <name evidence="2" type="ORF">GO495_10505</name>
</gene>
<keyword evidence="1" id="KW-0732">Signal</keyword>
<reference evidence="2 3" key="1">
    <citation type="submission" date="2019-12" db="EMBL/GenBank/DDBJ databases">
        <title>The draft genomic sequence of strain Chitinophaga oryziterrae JCM 16595.</title>
        <authorList>
            <person name="Zhang X."/>
        </authorList>
    </citation>
    <scope>NUCLEOTIDE SEQUENCE [LARGE SCALE GENOMIC DNA]</scope>
    <source>
        <strain evidence="2 3">JCM 16595</strain>
    </source>
</reference>
<dbReference type="Proteomes" id="UP000468388">
    <property type="component" value="Unassembled WGS sequence"/>
</dbReference>
<dbReference type="EMBL" id="WRXO01000002">
    <property type="protein sequence ID" value="MVT41012.1"/>
    <property type="molecule type" value="Genomic_DNA"/>
</dbReference>
<comment type="caution">
    <text evidence="2">The sequence shown here is derived from an EMBL/GenBank/DDBJ whole genome shotgun (WGS) entry which is preliminary data.</text>
</comment>
<evidence type="ECO:0008006" key="4">
    <source>
        <dbReference type="Google" id="ProtNLM"/>
    </source>
</evidence>
<evidence type="ECO:0000313" key="3">
    <source>
        <dbReference type="Proteomes" id="UP000468388"/>
    </source>
</evidence>